<protein>
    <recommendedName>
        <fullName evidence="9">GTPase-activating protein GYP5</fullName>
    </recommendedName>
</protein>
<dbReference type="GO" id="GO:0015031">
    <property type="term" value="P:protein transport"/>
    <property type="evidence" value="ECO:0007669"/>
    <property type="project" value="UniProtKB-KW"/>
</dbReference>
<dbReference type="PROSITE" id="PS50086">
    <property type="entry name" value="TBC_RABGAP"/>
    <property type="match status" value="1"/>
</dbReference>
<evidence type="ECO:0000256" key="10">
    <source>
        <dbReference type="SAM" id="Coils"/>
    </source>
</evidence>
<keyword evidence="4" id="KW-0963">Cytoplasm</keyword>
<dbReference type="PANTHER" id="PTHR47219:SF9">
    <property type="entry name" value="GTPASE ACTIVATING PROTEIN AND CENTROSOME-ASSOCIATED, ISOFORM B"/>
    <property type="match status" value="1"/>
</dbReference>
<dbReference type="Gene3D" id="1.10.472.80">
    <property type="entry name" value="Ypt/Rab-GAP domain of gyp1p, domain 3"/>
    <property type="match status" value="1"/>
</dbReference>
<keyword evidence="14" id="KW-1185">Reference proteome</keyword>
<feature type="compositionally biased region" description="Basic and acidic residues" evidence="11">
    <location>
        <begin position="89"/>
        <end position="118"/>
    </location>
</feature>
<name>A0A8H3IIZ7_9LECA</name>
<dbReference type="Gene3D" id="1.10.8.270">
    <property type="entry name" value="putative rabgap domain of human tbc1 domain family member 14 like domains"/>
    <property type="match status" value="1"/>
</dbReference>
<dbReference type="SMART" id="SM00164">
    <property type="entry name" value="TBC"/>
    <property type="match status" value="1"/>
</dbReference>
<comment type="similarity">
    <text evidence="8">Belongs to the GYP5 family.</text>
</comment>
<organism evidence="13 14">
    <name type="scientific">Gomphillus americanus</name>
    <dbReference type="NCBI Taxonomy" id="1940652"/>
    <lineage>
        <taxon>Eukaryota</taxon>
        <taxon>Fungi</taxon>
        <taxon>Dikarya</taxon>
        <taxon>Ascomycota</taxon>
        <taxon>Pezizomycotina</taxon>
        <taxon>Lecanoromycetes</taxon>
        <taxon>OSLEUM clade</taxon>
        <taxon>Ostropomycetidae</taxon>
        <taxon>Ostropales</taxon>
        <taxon>Graphidaceae</taxon>
        <taxon>Gomphilloideae</taxon>
        <taxon>Gomphillus</taxon>
    </lineage>
</organism>
<evidence type="ECO:0000256" key="11">
    <source>
        <dbReference type="SAM" id="MobiDB-lite"/>
    </source>
</evidence>
<feature type="compositionally biased region" description="Basic and acidic residues" evidence="11">
    <location>
        <begin position="141"/>
        <end position="170"/>
    </location>
</feature>
<feature type="compositionally biased region" description="Polar residues" evidence="11">
    <location>
        <begin position="496"/>
        <end position="517"/>
    </location>
</feature>
<feature type="region of interest" description="Disordered" evidence="11">
    <location>
        <begin position="312"/>
        <end position="355"/>
    </location>
</feature>
<keyword evidence="3" id="KW-0343">GTPase activation</keyword>
<reference evidence="13" key="1">
    <citation type="submission" date="2021-03" db="EMBL/GenBank/DDBJ databases">
        <authorList>
            <person name="Tagirdzhanova G."/>
        </authorList>
    </citation>
    <scope>NUCLEOTIDE SEQUENCE</scope>
</reference>
<feature type="coiled-coil region" evidence="10">
    <location>
        <begin position="827"/>
        <end position="904"/>
    </location>
</feature>
<evidence type="ECO:0000259" key="12">
    <source>
        <dbReference type="PROSITE" id="PS50086"/>
    </source>
</evidence>
<evidence type="ECO:0000256" key="8">
    <source>
        <dbReference type="ARBA" id="ARBA00061661"/>
    </source>
</evidence>
<dbReference type="InterPro" id="IPR050302">
    <property type="entry name" value="Rab_GAP_TBC_domain"/>
</dbReference>
<feature type="region of interest" description="Disordered" evidence="11">
    <location>
        <begin position="437"/>
        <end position="523"/>
    </location>
</feature>
<comment type="caution">
    <text evidence="13">The sequence shown here is derived from an EMBL/GenBank/DDBJ whole genome shotgun (WGS) entry which is preliminary data.</text>
</comment>
<sequence length="928" mass="102374">MDLSERRVSSTDASDAENFEDAEDGTIRSPPKIKKNRTQSSTSARSLIDRPGSAASSVRSLTNVHRSPNRPQEEKLPDMQEEESTPRLPKPEDTEAHDRSHFEDILSPRDITSEKVDPSEPSPLLTSRRVAGFDEVELEGDAARQGDEADMEQRGRTMAESSKNDSDRSGSRASSTVRPTSNSSTPNISFSSWSSTAKQAPAAMTRKFSSPFGWLSRKKPMSGSLSESPPVGMPRRHTATGGSINGKPDFMLSRLDEDRVTETKLTGGESLRERFKLVRMREEAGVDIDSLAPESSSANVFGKEITNGLGIETSVSNSDNPPSIVTSPVTENGSKAPSVKTRSGSIASTVDPNLPPGTVAGMLTGPTNQDSESHVDWDLWQSVVYEGPSAVAKTSPAELTAAIANGIPSAIRGVVWQVLAHSKNDDLESVYRDLVNRGTEKETSTSSAPSGLTIPESKSAPPSAVAHTFKESSVATVPTTSSESMSTATADGNGLVSPNSITPSIESDTTSTQSGTLSLAERQKKTKEEFANIKKLEKTIRKDLGNRSNYSKYAVAAGLQEALFGVCKAYALFDEAVGYAQGMNFIVMPLLFNMPEEEAFCLLVRLMNQYRLRELFVQDMPGLHLHLYQFERILEDLEPALCYHLHKRQVVPSLYATPWFLTLFAYRFPLQLVLRVYDLVLSEGLEGAILKFAIAIMQKNAKSLIALQDMSALKTFLNEKIFDVYVDSTPSASSILDSGFFGSSGDADKIVYKADELIRDACSVILTPETIKQYTEDYENRTKMEKEREAEFDGLRTANAGLAAKIRILEERAQKSDTDHVQIATEMVKHKMENEDLKKQNEELLEQVAELRKIVAAQPDEVEKRLKDEMERIITRNSEVQNENRALEEQMTDMEKDLVETKLQYAQINSDHDSLKQKWADLRRALDG</sequence>
<gene>
    <name evidence="13" type="ORF">GOMPHAMPRED_005480</name>
</gene>
<evidence type="ECO:0000313" key="13">
    <source>
        <dbReference type="EMBL" id="CAF9929767.1"/>
    </source>
</evidence>
<feature type="compositionally biased region" description="Low complexity" evidence="11">
    <location>
        <begin position="179"/>
        <end position="196"/>
    </location>
</feature>
<keyword evidence="7 10" id="KW-0175">Coiled coil</keyword>
<evidence type="ECO:0000313" key="14">
    <source>
        <dbReference type="Proteomes" id="UP000664169"/>
    </source>
</evidence>
<dbReference type="GO" id="GO:0005737">
    <property type="term" value="C:cytoplasm"/>
    <property type="evidence" value="ECO:0007669"/>
    <property type="project" value="UniProtKB-SubCell"/>
</dbReference>
<dbReference type="OrthoDB" id="295078at2759"/>
<evidence type="ECO:0000256" key="4">
    <source>
        <dbReference type="ARBA" id="ARBA00022490"/>
    </source>
</evidence>
<feature type="domain" description="Rab-GAP TBC" evidence="12">
    <location>
        <begin position="406"/>
        <end position="684"/>
    </location>
</feature>
<dbReference type="Proteomes" id="UP000664169">
    <property type="component" value="Unassembled WGS sequence"/>
</dbReference>
<feature type="region of interest" description="Disordered" evidence="11">
    <location>
        <begin position="1"/>
        <end position="250"/>
    </location>
</feature>
<feature type="compositionally biased region" description="Polar residues" evidence="11">
    <location>
        <begin position="313"/>
        <end position="351"/>
    </location>
</feature>
<dbReference type="InterPro" id="IPR035969">
    <property type="entry name" value="Rab-GAP_TBC_sf"/>
</dbReference>
<dbReference type="AlphaFoldDB" id="A0A8H3IIZ7"/>
<dbReference type="Gene3D" id="1.10.10.750">
    <property type="entry name" value="Ypt/Rab-GAP domain of gyp1p, domain 1"/>
    <property type="match status" value="1"/>
</dbReference>
<dbReference type="EMBL" id="CAJPDQ010000033">
    <property type="protein sequence ID" value="CAF9929767.1"/>
    <property type="molecule type" value="Genomic_DNA"/>
</dbReference>
<comment type="subcellular location">
    <subcellularLocation>
        <location evidence="1">Cytoplasm</location>
    </subcellularLocation>
</comment>
<evidence type="ECO:0000256" key="5">
    <source>
        <dbReference type="ARBA" id="ARBA00022892"/>
    </source>
</evidence>
<feature type="compositionally biased region" description="Acidic residues" evidence="11">
    <location>
        <begin position="14"/>
        <end position="24"/>
    </location>
</feature>
<keyword evidence="6" id="KW-0653">Protein transport</keyword>
<dbReference type="Pfam" id="PF23436">
    <property type="entry name" value="RabGap-TBC_2"/>
    <property type="match status" value="1"/>
</dbReference>
<dbReference type="PANTHER" id="PTHR47219">
    <property type="entry name" value="RAB GTPASE-ACTIVATING PROTEIN 1-LIKE"/>
    <property type="match status" value="1"/>
</dbReference>
<dbReference type="GO" id="GO:0005096">
    <property type="term" value="F:GTPase activator activity"/>
    <property type="evidence" value="ECO:0007669"/>
    <property type="project" value="UniProtKB-KW"/>
</dbReference>
<evidence type="ECO:0000256" key="1">
    <source>
        <dbReference type="ARBA" id="ARBA00004496"/>
    </source>
</evidence>
<accession>A0A8H3IIZ7</accession>
<evidence type="ECO:0000256" key="7">
    <source>
        <dbReference type="ARBA" id="ARBA00023054"/>
    </source>
</evidence>
<dbReference type="InterPro" id="IPR000195">
    <property type="entry name" value="Rab-GAP-TBC_dom"/>
</dbReference>
<evidence type="ECO:0000256" key="9">
    <source>
        <dbReference type="ARBA" id="ARBA00072088"/>
    </source>
</evidence>
<feature type="compositionally biased region" description="Low complexity" evidence="11">
    <location>
        <begin position="479"/>
        <end position="490"/>
    </location>
</feature>
<evidence type="ECO:0000256" key="2">
    <source>
        <dbReference type="ARBA" id="ARBA00022448"/>
    </source>
</evidence>
<keyword evidence="5" id="KW-0931">ER-Golgi transport</keyword>
<dbReference type="FunFam" id="1.10.472.80:FF:000044">
    <property type="entry name" value="GTPase-activating protein GYP5"/>
    <property type="match status" value="1"/>
</dbReference>
<proteinExistence type="inferred from homology"/>
<feature type="compositionally biased region" description="Polar residues" evidence="11">
    <location>
        <begin position="54"/>
        <end position="70"/>
    </location>
</feature>
<evidence type="ECO:0000256" key="3">
    <source>
        <dbReference type="ARBA" id="ARBA00022468"/>
    </source>
</evidence>
<keyword evidence="2" id="KW-0813">Transport</keyword>
<dbReference type="SUPFAM" id="SSF47923">
    <property type="entry name" value="Ypt/Rab-GAP domain of gyp1p"/>
    <property type="match status" value="2"/>
</dbReference>
<evidence type="ECO:0000256" key="6">
    <source>
        <dbReference type="ARBA" id="ARBA00022927"/>
    </source>
</evidence>
<dbReference type="GO" id="GO:0016192">
    <property type="term" value="P:vesicle-mediated transport"/>
    <property type="evidence" value="ECO:0007669"/>
    <property type="project" value="UniProtKB-KW"/>
</dbReference>